<dbReference type="GO" id="GO:0006355">
    <property type="term" value="P:regulation of DNA-templated transcription"/>
    <property type="evidence" value="ECO:0007669"/>
    <property type="project" value="InterPro"/>
</dbReference>
<keyword evidence="3" id="KW-0804">Transcription</keyword>
<dbReference type="InterPro" id="IPR041617">
    <property type="entry name" value="TPR_MalT"/>
</dbReference>
<dbReference type="InterPro" id="IPR016032">
    <property type="entry name" value="Sig_transdc_resp-reg_C-effctor"/>
</dbReference>
<dbReference type="SUPFAM" id="SSF48452">
    <property type="entry name" value="TPR-like"/>
    <property type="match status" value="2"/>
</dbReference>
<keyword evidence="1" id="KW-0805">Transcription regulation</keyword>
<evidence type="ECO:0000313" key="6">
    <source>
        <dbReference type="Proteomes" id="UP000247832"/>
    </source>
</evidence>
<accession>A0A2V5L7V5</accession>
<reference evidence="5 6" key="1">
    <citation type="submission" date="2018-05" db="EMBL/GenBank/DDBJ databases">
        <title>Genetic diversity of glacier-inhabiting Cryobacterium bacteria in China and description of Cryobacterium mengkeensis sp. nov. and Arthrobacter glacialis sp. nov.</title>
        <authorList>
            <person name="Liu Q."/>
            <person name="Xin Y.-H."/>
        </authorList>
    </citation>
    <scope>NUCLEOTIDE SEQUENCE [LARGE SCALE GENOMIC DNA]</scope>
    <source>
        <strain evidence="5 6">LI2</strain>
    </source>
</reference>
<dbReference type="RefSeq" id="WP_110501622.1">
    <property type="nucleotide sequence ID" value="NZ_QJVD01000015.1"/>
</dbReference>
<dbReference type="PROSITE" id="PS50043">
    <property type="entry name" value="HTH_LUXR_2"/>
    <property type="match status" value="1"/>
</dbReference>
<dbReference type="InterPro" id="IPR036388">
    <property type="entry name" value="WH-like_DNA-bd_sf"/>
</dbReference>
<dbReference type="Proteomes" id="UP000247832">
    <property type="component" value="Unassembled WGS sequence"/>
</dbReference>
<dbReference type="CDD" id="cd06170">
    <property type="entry name" value="LuxR_C_like"/>
    <property type="match status" value="1"/>
</dbReference>
<keyword evidence="6" id="KW-1185">Reference proteome</keyword>
<evidence type="ECO:0000259" key="4">
    <source>
        <dbReference type="PROSITE" id="PS50043"/>
    </source>
</evidence>
<proteinExistence type="predicted"/>
<dbReference type="Pfam" id="PF00196">
    <property type="entry name" value="GerE"/>
    <property type="match status" value="1"/>
</dbReference>
<evidence type="ECO:0000256" key="2">
    <source>
        <dbReference type="ARBA" id="ARBA00023125"/>
    </source>
</evidence>
<dbReference type="Pfam" id="PF25873">
    <property type="entry name" value="WHD_MalT"/>
    <property type="match status" value="1"/>
</dbReference>
<protein>
    <submittedName>
        <fullName evidence="5">Helix-turn-helix transcriptional regulator</fullName>
    </submittedName>
</protein>
<organism evidence="5 6">
    <name type="scientific">Arthrobacter livingstonensis</name>
    <dbReference type="NCBI Taxonomy" id="670078"/>
    <lineage>
        <taxon>Bacteria</taxon>
        <taxon>Bacillati</taxon>
        <taxon>Actinomycetota</taxon>
        <taxon>Actinomycetes</taxon>
        <taxon>Micrococcales</taxon>
        <taxon>Micrococcaceae</taxon>
        <taxon>Arthrobacter</taxon>
    </lineage>
</organism>
<dbReference type="PANTHER" id="PTHR44688">
    <property type="entry name" value="DNA-BINDING TRANSCRIPTIONAL ACTIVATOR DEVR_DOSR"/>
    <property type="match status" value="1"/>
</dbReference>
<dbReference type="EMBL" id="QJVD01000015">
    <property type="protein sequence ID" value="PYI66404.1"/>
    <property type="molecule type" value="Genomic_DNA"/>
</dbReference>
<dbReference type="SMART" id="SM00421">
    <property type="entry name" value="HTH_LUXR"/>
    <property type="match status" value="1"/>
</dbReference>
<evidence type="ECO:0000256" key="3">
    <source>
        <dbReference type="ARBA" id="ARBA00023163"/>
    </source>
</evidence>
<dbReference type="OrthoDB" id="134985at2"/>
<dbReference type="InterPro" id="IPR027417">
    <property type="entry name" value="P-loop_NTPase"/>
</dbReference>
<dbReference type="GO" id="GO:0003677">
    <property type="term" value="F:DNA binding"/>
    <property type="evidence" value="ECO:0007669"/>
    <property type="project" value="UniProtKB-KW"/>
</dbReference>
<keyword evidence="2" id="KW-0238">DNA-binding</keyword>
<gene>
    <name evidence="5" type="ORF">CVV68_13960</name>
</gene>
<name>A0A2V5L7V5_9MICC</name>
<sequence>MAAPLLETKLIVPRRRRSLVARPRLRERLDRAGETALTLVSAPAGFGKTTVLTEWLASRPEHERPAAWLSLDPRDNDPVVFWTYLITALGRAAPGIGATALPLLQPPAPPIESLLSLLLNDVASSTDELVLVLDDYHVIHSQSVQEGMDFLVQNLPPQFHVVVAGRADPALPLARLRGRGALVEVRAADLRFTPGETAEYLNEVMGLTLAAADIAALDGRTEGWIAALQLAALSLQGREDAAGFIAGFTGDDRYVVDYLAEEVLRGLPGDVRDFLLQTSILERLGGPLCDAVTGQAGGQATLDALERGNLFLTPLDAHRTWYRYHQLFADVLRARLLDEHRDQLPQLHGRASIWWEQNGEAAPAILHALAAEDFERAADLMERAVPAMRRSRSESSLLSWLKLLPEELFGTRPVLSVSMAGALLAAGETTGVEERLLDAERWLGPAAGGSKGRPPAPAMVVVDEEEFHRLPAAIDLYRAALALTRGNLTGAARHASRALDASPLDDHLGRAAASGLLGLAAWTGGDLESGIRGYQTCVAGLQRAGHIADTFGCTVALTDLSLAQGRLSDAMRTCRQAMEDASGPDGLVLRGTADLHVAMSGIHLERNDIPAATAELQRSRELGEHLGLPQNPYRWQVAMAGIRAAEGDPRGALELLDEAGRVYISDFFPQVRPIPALRARVLAGQGLLGEAFGWVREVGITADDEPSYLREFEHITLARLLLARHATEGTPGALDDAAALLERLLAAADAGRRTGSTMEILVLRSLAQRAGGDIPAALASLQRALALAEPEGYVRLFANEGAPMASLLGTAAKQGMTPAYARRLRAAAGALMAPAQTGLIEPLSERELDVLRLLATDLDGPNIARELMVSLNTVRTHTSHIYAKLGVNSRQAALRRAGELNLLSRKG</sequence>
<evidence type="ECO:0000313" key="5">
    <source>
        <dbReference type="EMBL" id="PYI66404.1"/>
    </source>
</evidence>
<dbReference type="Gene3D" id="1.25.40.10">
    <property type="entry name" value="Tetratricopeptide repeat domain"/>
    <property type="match status" value="1"/>
</dbReference>
<dbReference type="InterPro" id="IPR011990">
    <property type="entry name" value="TPR-like_helical_dom_sf"/>
</dbReference>
<feature type="domain" description="HTH luxR-type" evidence="4">
    <location>
        <begin position="836"/>
        <end position="901"/>
    </location>
</feature>
<dbReference type="AlphaFoldDB" id="A0A2V5L7V5"/>
<dbReference type="Gene3D" id="1.10.10.10">
    <property type="entry name" value="Winged helix-like DNA-binding domain superfamily/Winged helix DNA-binding domain"/>
    <property type="match status" value="1"/>
</dbReference>
<evidence type="ECO:0000256" key="1">
    <source>
        <dbReference type="ARBA" id="ARBA00023015"/>
    </source>
</evidence>
<dbReference type="PANTHER" id="PTHR44688:SF16">
    <property type="entry name" value="DNA-BINDING TRANSCRIPTIONAL ACTIVATOR DEVR_DOSR"/>
    <property type="match status" value="1"/>
</dbReference>
<dbReference type="Gene3D" id="3.40.50.300">
    <property type="entry name" value="P-loop containing nucleotide triphosphate hydrolases"/>
    <property type="match status" value="1"/>
</dbReference>
<dbReference type="InterPro" id="IPR000792">
    <property type="entry name" value="Tscrpt_reg_LuxR_C"/>
</dbReference>
<dbReference type="InterPro" id="IPR059106">
    <property type="entry name" value="WHD_MalT"/>
</dbReference>
<dbReference type="Pfam" id="PF17874">
    <property type="entry name" value="TPR_MalT"/>
    <property type="match status" value="1"/>
</dbReference>
<comment type="caution">
    <text evidence="5">The sequence shown here is derived from an EMBL/GenBank/DDBJ whole genome shotgun (WGS) entry which is preliminary data.</text>
</comment>
<dbReference type="SUPFAM" id="SSF46894">
    <property type="entry name" value="C-terminal effector domain of the bipartite response regulators"/>
    <property type="match status" value="1"/>
</dbReference>
<dbReference type="PRINTS" id="PR00038">
    <property type="entry name" value="HTHLUXR"/>
</dbReference>